<dbReference type="AlphaFoldDB" id="A0A3P1T887"/>
<dbReference type="OrthoDB" id="9810967at2"/>
<evidence type="ECO:0000256" key="6">
    <source>
        <dbReference type="ARBA" id="ARBA00020337"/>
    </source>
</evidence>
<dbReference type="UniPathway" id="UPA00115">
    <property type="reaction ID" value="UER00409"/>
</dbReference>
<gene>
    <name evidence="7 9" type="primary">pgl</name>
    <name evidence="9" type="ORF">EII34_05720</name>
</gene>
<evidence type="ECO:0000256" key="7">
    <source>
        <dbReference type="RuleBase" id="RU365095"/>
    </source>
</evidence>
<dbReference type="Gene3D" id="3.40.50.1360">
    <property type="match status" value="1"/>
</dbReference>
<dbReference type="SUPFAM" id="SSF100950">
    <property type="entry name" value="NagB/RpiA/CoA transferase-like"/>
    <property type="match status" value="1"/>
</dbReference>
<dbReference type="InterPro" id="IPR006148">
    <property type="entry name" value="Glc/Gal-6P_isomerase"/>
</dbReference>
<dbReference type="RefSeq" id="WP_124843828.1">
    <property type="nucleotide sequence ID" value="NZ_RQZG01000005.1"/>
</dbReference>
<dbReference type="EC" id="3.1.1.31" evidence="5 7"/>
<dbReference type="PANTHER" id="PTHR11054:SF0">
    <property type="entry name" value="6-PHOSPHOGLUCONOLACTONASE"/>
    <property type="match status" value="1"/>
</dbReference>
<accession>A0A3P1T887</accession>
<evidence type="ECO:0000256" key="5">
    <source>
        <dbReference type="ARBA" id="ARBA00013198"/>
    </source>
</evidence>
<evidence type="ECO:0000256" key="2">
    <source>
        <dbReference type="ARBA" id="ARBA00002681"/>
    </source>
</evidence>
<dbReference type="InterPro" id="IPR037171">
    <property type="entry name" value="NagB/RpiA_transferase-like"/>
</dbReference>
<dbReference type="InterPro" id="IPR005900">
    <property type="entry name" value="6-phosphogluconolactonase_DevB"/>
</dbReference>
<organism evidence="9 10">
    <name type="scientific">Arachnia propionica</name>
    <dbReference type="NCBI Taxonomy" id="1750"/>
    <lineage>
        <taxon>Bacteria</taxon>
        <taxon>Bacillati</taxon>
        <taxon>Actinomycetota</taxon>
        <taxon>Actinomycetes</taxon>
        <taxon>Propionibacteriales</taxon>
        <taxon>Propionibacteriaceae</taxon>
        <taxon>Arachnia</taxon>
    </lineage>
</organism>
<evidence type="ECO:0000259" key="8">
    <source>
        <dbReference type="Pfam" id="PF01182"/>
    </source>
</evidence>
<evidence type="ECO:0000256" key="1">
    <source>
        <dbReference type="ARBA" id="ARBA00000832"/>
    </source>
</evidence>
<dbReference type="CDD" id="cd01400">
    <property type="entry name" value="6PGL"/>
    <property type="match status" value="1"/>
</dbReference>
<dbReference type="EMBL" id="RQZG01000005">
    <property type="protein sequence ID" value="RRD05707.1"/>
    <property type="molecule type" value="Genomic_DNA"/>
</dbReference>
<feature type="domain" description="Glucosamine/galactosamine-6-phosphate isomerase" evidence="8">
    <location>
        <begin position="12"/>
        <end position="223"/>
    </location>
</feature>
<name>A0A3P1T887_9ACTN</name>
<sequence>MRSRIVRLSTPGTLAELIAARLLRRLCELQESKDEVNLCLTGGSTADLVYERFAEIAVASPLELPRLHLWWGDERFVAATDPDRNSLQAISRLARTLPVQTAKIHMMAAKEGRADPHEAAAEYAAELGDVWFDITLLGMGPDGHVASIFPDHRSFEPTSRSVIGVTDSPKPPSERISLTLPTLSRSDEVWFMATGAGKAEMITRAVEGDAGIPAGHPRGSVATYWFLDDAAASALPPRFDCQL</sequence>
<comment type="similarity">
    <text evidence="4 7">Belongs to the glucosamine/galactosamine-6-phosphate isomerase family. 6-phosphogluconolactonase subfamily.</text>
</comment>
<evidence type="ECO:0000313" key="10">
    <source>
        <dbReference type="Proteomes" id="UP000280819"/>
    </source>
</evidence>
<proteinExistence type="inferred from homology"/>
<comment type="function">
    <text evidence="2 7">Hydrolysis of 6-phosphogluconolactone to 6-phosphogluconate.</text>
</comment>
<dbReference type="NCBIfam" id="TIGR01198">
    <property type="entry name" value="pgl"/>
    <property type="match status" value="1"/>
</dbReference>
<comment type="pathway">
    <text evidence="3 7">Carbohydrate degradation; pentose phosphate pathway; D-ribulose 5-phosphate from D-glucose 6-phosphate (oxidative stage): step 2/3.</text>
</comment>
<dbReference type="GO" id="GO:0006098">
    <property type="term" value="P:pentose-phosphate shunt"/>
    <property type="evidence" value="ECO:0007669"/>
    <property type="project" value="UniProtKB-UniPathway"/>
</dbReference>
<dbReference type="Pfam" id="PF01182">
    <property type="entry name" value="Glucosamine_iso"/>
    <property type="match status" value="1"/>
</dbReference>
<reference evidence="9 10" key="1">
    <citation type="submission" date="2018-11" db="EMBL/GenBank/DDBJ databases">
        <title>Genomes From Bacteria Associated with the Canine Oral Cavity: a Test Case for Automated Genome-Based Taxonomic Assignment.</title>
        <authorList>
            <person name="Coil D.A."/>
            <person name="Jospin G."/>
            <person name="Darling A.E."/>
            <person name="Wallis C."/>
            <person name="Davis I.J."/>
            <person name="Harris S."/>
            <person name="Eisen J.A."/>
            <person name="Holcombe L.J."/>
            <person name="O'Flynn C."/>
        </authorList>
    </citation>
    <scope>NUCLEOTIDE SEQUENCE [LARGE SCALE GENOMIC DNA]</scope>
    <source>
        <strain evidence="9 10">OH887_COT-365</strain>
    </source>
</reference>
<keyword evidence="7 9" id="KW-0378">Hydrolase</keyword>
<comment type="caution">
    <text evidence="9">The sequence shown here is derived from an EMBL/GenBank/DDBJ whole genome shotgun (WGS) entry which is preliminary data.</text>
</comment>
<evidence type="ECO:0000256" key="3">
    <source>
        <dbReference type="ARBA" id="ARBA00004961"/>
    </source>
</evidence>
<dbReference type="InterPro" id="IPR039104">
    <property type="entry name" value="6PGL"/>
</dbReference>
<dbReference type="GO" id="GO:0005975">
    <property type="term" value="P:carbohydrate metabolic process"/>
    <property type="evidence" value="ECO:0007669"/>
    <property type="project" value="UniProtKB-UniRule"/>
</dbReference>
<dbReference type="GO" id="GO:0017057">
    <property type="term" value="F:6-phosphogluconolactonase activity"/>
    <property type="evidence" value="ECO:0007669"/>
    <property type="project" value="UniProtKB-UniRule"/>
</dbReference>
<protein>
    <recommendedName>
        <fullName evidence="6 7">6-phosphogluconolactonase</fullName>
        <shortName evidence="7">6PGL</shortName>
        <ecNumber evidence="5 7">3.1.1.31</ecNumber>
    </recommendedName>
</protein>
<dbReference type="PANTHER" id="PTHR11054">
    <property type="entry name" value="6-PHOSPHOGLUCONOLACTONASE"/>
    <property type="match status" value="1"/>
</dbReference>
<comment type="catalytic activity">
    <reaction evidence="1 7">
        <text>6-phospho-D-glucono-1,5-lactone + H2O = 6-phospho-D-gluconate + H(+)</text>
        <dbReference type="Rhea" id="RHEA:12556"/>
        <dbReference type="ChEBI" id="CHEBI:15377"/>
        <dbReference type="ChEBI" id="CHEBI:15378"/>
        <dbReference type="ChEBI" id="CHEBI:57955"/>
        <dbReference type="ChEBI" id="CHEBI:58759"/>
        <dbReference type="EC" id="3.1.1.31"/>
    </reaction>
</comment>
<dbReference type="Proteomes" id="UP000280819">
    <property type="component" value="Unassembled WGS sequence"/>
</dbReference>
<evidence type="ECO:0000256" key="4">
    <source>
        <dbReference type="ARBA" id="ARBA00010662"/>
    </source>
</evidence>
<evidence type="ECO:0000313" key="9">
    <source>
        <dbReference type="EMBL" id="RRD05707.1"/>
    </source>
</evidence>